<dbReference type="RefSeq" id="WP_066785574.1">
    <property type="nucleotide sequence ID" value="NZ_CP014806.1"/>
</dbReference>
<dbReference type="Proteomes" id="UP000076021">
    <property type="component" value="Chromosome"/>
</dbReference>
<proteinExistence type="predicted"/>
<evidence type="ECO:0000256" key="1">
    <source>
        <dbReference type="SAM" id="MobiDB-lite"/>
    </source>
</evidence>
<feature type="transmembrane region" description="Helical" evidence="2">
    <location>
        <begin position="6"/>
        <end position="27"/>
    </location>
</feature>
<reference evidence="4" key="2">
    <citation type="submission" date="2016-03" db="EMBL/GenBank/DDBJ databases">
        <authorList>
            <person name="Ploux O."/>
        </authorList>
    </citation>
    <scope>NUCLEOTIDE SEQUENCE [LARGE SCALE GENOMIC DNA]</scope>
    <source>
        <strain evidence="4">PP9</strain>
    </source>
</reference>
<sequence>MALLGMTFIVLDLLALILSLTFLVMGFIKKGKWFKYSAISFASFTLLFISTLVLASIDINNQEKEKAAVSAQIKETEEYEDYLNDQTSDGDYDVEASSEDDVSGDSTDDSSDDEFNDEFDEEIESDIYKDTINEIIKSNDYSSVSIKKVVLNENMGADEEEDLIALIYLIQTGKPRVKTLQNLIDLYSEDLAAHLAKEDERVVELNIFWYNSYAASNSNLAADAIIAKKQFERVPKGFAFRDSVFNPQVFN</sequence>
<organism evidence="3 4">
    <name type="scientific">Rummeliibacillus stabekisii</name>
    <dbReference type="NCBI Taxonomy" id="241244"/>
    <lineage>
        <taxon>Bacteria</taxon>
        <taxon>Bacillati</taxon>
        <taxon>Bacillota</taxon>
        <taxon>Bacilli</taxon>
        <taxon>Bacillales</taxon>
        <taxon>Caryophanaceae</taxon>
        <taxon>Rummeliibacillus</taxon>
    </lineage>
</organism>
<gene>
    <name evidence="3" type="ORF">ATY39_02910</name>
</gene>
<keyword evidence="2" id="KW-0472">Membrane</keyword>
<evidence type="ECO:0000313" key="4">
    <source>
        <dbReference type="Proteomes" id="UP000076021"/>
    </source>
</evidence>
<dbReference type="KEGG" id="rst:ATY39_02910"/>
<name>A0A143H9R5_9BACL</name>
<feature type="region of interest" description="Disordered" evidence="1">
    <location>
        <begin position="80"/>
        <end position="116"/>
    </location>
</feature>
<accession>A0A143H9R5</accession>
<keyword evidence="4" id="KW-1185">Reference proteome</keyword>
<evidence type="ECO:0000256" key="2">
    <source>
        <dbReference type="SAM" id="Phobius"/>
    </source>
</evidence>
<keyword evidence="2" id="KW-0812">Transmembrane</keyword>
<dbReference type="AlphaFoldDB" id="A0A143H9R5"/>
<feature type="transmembrane region" description="Helical" evidence="2">
    <location>
        <begin position="39"/>
        <end position="57"/>
    </location>
</feature>
<keyword evidence="2" id="KW-1133">Transmembrane helix</keyword>
<reference evidence="3 4" key="1">
    <citation type="journal article" date="2016" name="Genome Announc.">
        <title>Whole-Genome Sequence of Rummeliibacillus stabekisii Strain PP9 Isolated from Antarctic Soil.</title>
        <authorList>
            <person name="da Mota F.F."/>
            <person name="Vollu R.E."/>
            <person name="Jurelevicius D."/>
            <person name="Seldin L."/>
        </authorList>
    </citation>
    <scope>NUCLEOTIDE SEQUENCE [LARGE SCALE GENOMIC DNA]</scope>
    <source>
        <strain evidence="3 4">PP9</strain>
    </source>
</reference>
<protein>
    <submittedName>
        <fullName evidence="3">Uncharacterized protein</fullName>
    </submittedName>
</protein>
<evidence type="ECO:0000313" key="3">
    <source>
        <dbReference type="EMBL" id="AMW98477.1"/>
    </source>
</evidence>
<dbReference type="EMBL" id="CP014806">
    <property type="protein sequence ID" value="AMW98477.1"/>
    <property type="molecule type" value="Genomic_DNA"/>
</dbReference>